<feature type="domain" description="Rhodanese" evidence="1">
    <location>
        <begin position="26"/>
        <end position="102"/>
    </location>
</feature>
<evidence type="ECO:0000313" key="2">
    <source>
        <dbReference type="EMBL" id="GIQ80835.1"/>
    </source>
</evidence>
<dbReference type="PROSITE" id="PS50206">
    <property type="entry name" value="RHODANESE_3"/>
    <property type="match status" value="1"/>
</dbReference>
<protein>
    <recommendedName>
        <fullName evidence="1">Rhodanese domain-containing protein</fullName>
    </recommendedName>
</protein>
<evidence type="ECO:0000259" key="1">
    <source>
        <dbReference type="PROSITE" id="PS50206"/>
    </source>
</evidence>
<sequence length="104" mass="12022">MESLPVDTVTYITASQLSGWLRDASTRASCHVVDVRQEDREAGWIKGSENVPIDRLDEQLEWLLGQNRQKSAIVFHCMYSQVRGPKAAMRFLSHCNKDTRYYRC</sequence>
<dbReference type="GO" id="GO:0005737">
    <property type="term" value="C:cytoplasm"/>
    <property type="evidence" value="ECO:0007669"/>
    <property type="project" value="TreeGrafter"/>
</dbReference>
<dbReference type="SUPFAM" id="SSF52821">
    <property type="entry name" value="Rhodanese/Cell cycle control phosphatase"/>
    <property type="match status" value="1"/>
</dbReference>
<dbReference type="PANTHER" id="PTHR10828">
    <property type="entry name" value="M-PHASE INDUCER PHOSPHATASE DUAL SPECIFICITY PHOSPHATASE CDC25"/>
    <property type="match status" value="1"/>
</dbReference>
<gene>
    <name evidence="2" type="ORF">KIPB_001699</name>
    <name evidence="3" type="ORF">KIPB_004572</name>
</gene>
<dbReference type="Gene3D" id="3.40.250.10">
    <property type="entry name" value="Rhodanese-like domain"/>
    <property type="match status" value="1"/>
</dbReference>
<dbReference type="InterPro" id="IPR036873">
    <property type="entry name" value="Rhodanese-like_dom_sf"/>
</dbReference>
<name>A0A9K3GHW5_9EUKA</name>
<dbReference type="InterPro" id="IPR001763">
    <property type="entry name" value="Rhodanese-like_dom"/>
</dbReference>
<dbReference type="OrthoDB" id="102559at2759"/>
<proteinExistence type="predicted"/>
<organism evidence="3 4">
    <name type="scientific">Kipferlia bialata</name>
    <dbReference type="NCBI Taxonomy" id="797122"/>
    <lineage>
        <taxon>Eukaryota</taxon>
        <taxon>Metamonada</taxon>
        <taxon>Carpediemonas-like organisms</taxon>
        <taxon>Kipferlia</taxon>
    </lineage>
</organism>
<dbReference type="PANTHER" id="PTHR10828:SF38">
    <property type="entry name" value="ARSENICAL-RESISTANCE PROTEIN 2-RELATED"/>
    <property type="match status" value="1"/>
</dbReference>
<reference evidence="3 4" key="2">
    <citation type="journal article" date="2018" name="PLoS ONE">
        <title>The draft genome of Kipferlia bialata reveals reductive genome evolution in fornicate parasites.</title>
        <authorList>
            <person name="Tanifuji G."/>
            <person name="Takabayashi S."/>
            <person name="Kume K."/>
            <person name="Takagi M."/>
            <person name="Nakayama T."/>
            <person name="Kamikawa R."/>
            <person name="Inagaki Y."/>
            <person name="Hashimoto T."/>
        </authorList>
    </citation>
    <scope>NUCLEOTIDE SEQUENCE [LARGE SCALE GENOMIC DNA]</scope>
    <source>
        <strain evidence="3">NY0173</strain>
    </source>
</reference>
<reference evidence="3" key="1">
    <citation type="submission" date="2016-10" db="EMBL/GenBank/DDBJ databases">
        <authorList>
            <person name="Tanifuji G."/>
            <person name="Kume K."/>
            <person name="Nakayama T."/>
            <person name="Takabayashi S."/>
            <person name="Hashimoto T."/>
        </authorList>
    </citation>
    <scope>NUCLEOTIDE SEQUENCE</scope>
    <source>
        <strain evidence="3">NY0173</strain>
    </source>
</reference>
<dbReference type="EMBL" id="BDIP01000987">
    <property type="protein sequence ID" value="GIQ83277.1"/>
    <property type="molecule type" value="Genomic_DNA"/>
</dbReference>
<evidence type="ECO:0000313" key="3">
    <source>
        <dbReference type="EMBL" id="GIQ83277.1"/>
    </source>
</evidence>
<evidence type="ECO:0000313" key="4">
    <source>
        <dbReference type="Proteomes" id="UP000265618"/>
    </source>
</evidence>
<dbReference type="GO" id="GO:0005634">
    <property type="term" value="C:nucleus"/>
    <property type="evidence" value="ECO:0007669"/>
    <property type="project" value="TreeGrafter"/>
</dbReference>
<dbReference type="Pfam" id="PF00581">
    <property type="entry name" value="Rhodanese"/>
    <property type="match status" value="1"/>
</dbReference>
<comment type="caution">
    <text evidence="3">The sequence shown here is derived from an EMBL/GenBank/DDBJ whole genome shotgun (WGS) entry which is preliminary data.</text>
</comment>
<dbReference type="Proteomes" id="UP000265618">
    <property type="component" value="Unassembled WGS sequence"/>
</dbReference>
<dbReference type="GO" id="GO:0004725">
    <property type="term" value="F:protein tyrosine phosphatase activity"/>
    <property type="evidence" value="ECO:0007669"/>
    <property type="project" value="TreeGrafter"/>
</dbReference>
<accession>A0A9K3GHW5</accession>
<dbReference type="AlphaFoldDB" id="A0A9K3GHW5"/>
<keyword evidence="4" id="KW-1185">Reference proteome</keyword>
<dbReference type="EMBL" id="BDIP01000250">
    <property type="protein sequence ID" value="GIQ80835.1"/>
    <property type="molecule type" value="Genomic_DNA"/>
</dbReference>